<feature type="transmembrane region" description="Helical" evidence="6">
    <location>
        <begin position="232"/>
        <end position="250"/>
    </location>
</feature>
<dbReference type="InterPro" id="IPR002549">
    <property type="entry name" value="AI-2E-like"/>
</dbReference>
<keyword evidence="3 6" id="KW-0812">Transmembrane</keyword>
<dbReference type="Proteomes" id="UP000762586">
    <property type="component" value="Unassembled WGS sequence"/>
</dbReference>
<reference evidence="7 11" key="1">
    <citation type="submission" date="2020-07" db="EMBL/GenBank/DDBJ databases">
        <title>A pangenomic view of the genus Pectobacterium provides insights into genome organization, phylogeny, and virulence.</title>
        <authorList>
            <person name="Jonkheer E."/>
            <person name="Brankovics B."/>
            <person name="Houwers I."/>
            <person name="Van Der Wolf J."/>
            <person name="Bonants P."/>
            <person name="Vreeburg R."/>
            <person name="Bollema R."/>
            <person name="De Haan J."/>
            <person name="Berke L."/>
            <person name="De Ridder D."/>
            <person name="Smit S."/>
            <person name="Van Der Lee T.A.J."/>
        </authorList>
    </citation>
    <scope>NUCLEOTIDE SEQUENCE [LARGE SCALE GENOMIC DNA]</scope>
    <source>
        <strain evidence="7 11">NAK:384</strain>
    </source>
</reference>
<comment type="subcellular location">
    <subcellularLocation>
        <location evidence="1">Membrane</location>
        <topology evidence="1">Multi-pass membrane protein</topology>
    </subcellularLocation>
</comment>
<accession>A0A086F0Z6</accession>
<evidence type="ECO:0000313" key="8">
    <source>
        <dbReference type="EMBL" id="MDY4379203.1"/>
    </source>
</evidence>
<sequence>MQLLNLKQARLLSFFFIMGGLLILLPLRLLACFIAGFLVYEIVNLLTPYFQRVISGKRARWIVVAVISTLVVSLLSLLFGSLVGLLMQEMKDTAAFNVRIGYILNDIQQQIVHYLPGYLPVSIEELQHELLQWVQAHIVMLQNMGKSFLHGFVTMLIGMVLGAIVSLYNVDKDTEKPLLKAELLRRVSLLSASFRNIVFAQVKISAVNTVLSAIFILGALPLCGVHLPFAKTLVVLTFVFGLLPVIGNLISNSIVFLSGLSLSLPIALVALVYLMLIHKFEYFLNAQIVGTRIKAHAWEILLAMLVFEAAFGLSGVIAAPIYYAYLKSELKEAALI</sequence>
<dbReference type="EMBL" id="JAXHOZ010000060">
    <property type="protein sequence ID" value="MDY4379203.1"/>
    <property type="molecule type" value="Genomic_DNA"/>
</dbReference>
<comment type="similarity">
    <text evidence="2">Belongs to the autoinducer-2 exporter (AI-2E) (TC 2.A.86) family.</text>
</comment>
<feature type="transmembrane region" description="Helical" evidence="6">
    <location>
        <begin position="12"/>
        <end position="40"/>
    </location>
</feature>
<keyword evidence="4 6" id="KW-1133">Transmembrane helix</keyword>
<evidence type="ECO:0000256" key="5">
    <source>
        <dbReference type="ARBA" id="ARBA00023136"/>
    </source>
</evidence>
<keyword evidence="5 6" id="KW-0472">Membrane</keyword>
<evidence type="ECO:0000313" key="7">
    <source>
        <dbReference type="EMBL" id="MBN3106466.1"/>
    </source>
</evidence>
<dbReference type="EMBL" id="JACGET010000011">
    <property type="protein sequence ID" value="MBN3106466.1"/>
    <property type="molecule type" value="Genomic_DNA"/>
</dbReference>
<dbReference type="Proteomes" id="UP000269351">
    <property type="component" value="Chromosome"/>
</dbReference>
<dbReference type="EMBL" id="CP065031">
    <property type="protein sequence ID" value="QPK23487.1"/>
    <property type="molecule type" value="Genomic_DNA"/>
</dbReference>
<gene>
    <name evidence="9" type="ORF">F126LOC_017905</name>
    <name evidence="7" type="ORF">H4F48_10330</name>
    <name evidence="8" type="ORF">SOV92_15470</name>
</gene>
<feature type="transmembrane region" description="Helical" evidence="6">
    <location>
        <begin position="297"/>
        <end position="325"/>
    </location>
</feature>
<feature type="transmembrane region" description="Helical" evidence="6">
    <location>
        <begin position="197"/>
        <end position="220"/>
    </location>
</feature>
<evidence type="ECO:0000256" key="3">
    <source>
        <dbReference type="ARBA" id="ARBA00022692"/>
    </source>
</evidence>
<feature type="transmembrane region" description="Helical" evidence="6">
    <location>
        <begin position="60"/>
        <end position="86"/>
    </location>
</feature>
<dbReference type="GO" id="GO:0016020">
    <property type="term" value="C:membrane"/>
    <property type="evidence" value="ECO:0007669"/>
    <property type="project" value="UniProtKB-SubCell"/>
</dbReference>
<feature type="transmembrane region" description="Helical" evidence="6">
    <location>
        <begin position="256"/>
        <end position="276"/>
    </location>
</feature>
<evidence type="ECO:0000256" key="1">
    <source>
        <dbReference type="ARBA" id="ARBA00004141"/>
    </source>
</evidence>
<evidence type="ECO:0000256" key="6">
    <source>
        <dbReference type="SAM" id="Phobius"/>
    </source>
</evidence>
<dbReference type="KEGG" id="pbra:B5S52_18075"/>
<evidence type="ECO:0000256" key="2">
    <source>
        <dbReference type="ARBA" id="ARBA00009773"/>
    </source>
</evidence>
<protein>
    <submittedName>
        <fullName evidence="9">AI-2E family transporter</fullName>
    </submittedName>
</protein>
<evidence type="ECO:0000256" key="4">
    <source>
        <dbReference type="ARBA" id="ARBA00022989"/>
    </source>
</evidence>
<organism evidence="9 10">
    <name type="scientific">Pectobacterium brasiliense</name>
    <dbReference type="NCBI Taxonomy" id="180957"/>
    <lineage>
        <taxon>Bacteria</taxon>
        <taxon>Pseudomonadati</taxon>
        <taxon>Pseudomonadota</taxon>
        <taxon>Gammaproteobacteria</taxon>
        <taxon>Enterobacterales</taxon>
        <taxon>Pectobacteriaceae</taxon>
        <taxon>Pectobacterium</taxon>
    </lineage>
</organism>
<evidence type="ECO:0000313" key="11">
    <source>
        <dbReference type="Proteomes" id="UP000762586"/>
    </source>
</evidence>
<dbReference type="Pfam" id="PF01594">
    <property type="entry name" value="AI-2E_transport"/>
    <property type="match status" value="1"/>
</dbReference>
<evidence type="ECO:0000313" key="9">
    <source>
        <dbReference type="EMBL" id="QPK23487.1"/>
    </source>
</evidence>
<evidence type="ECO:0000313" key="10">
    <source>
        <dbReference type="Proteomes" id="UP000269351"/>
    </source>
</evidence>
<reference evidence="9 10" key="2">
    <citation type="submission" date="2020-11" db="EMBL/GenBank/DDBJ databases">
        <title>Complete genome sequence of Pectobacterium brasiliense strain F126.</title>
        <authorList>
            <person name="Miroshnikov K."/>
            <person name="Vo T.N.H."/>
            <person name="Khodykina M.V."/>
            <person name="Kabanova A.P."/>
            <person name="Shneider M."/>
            <person name="Korzhenkov A."/>
            <person name="Toschakov S.V."/>
            <person name="Miroshnikov K.A."/>
            <person name="Ignatov A.N."/>
            <person name="Mikhailova Y.V."/>
            <person name="Shelenkov A."/>
            <person name="Yanushevich Y.G."/>
            <person name="Evseev P.V."/>
        </authorList>
    </citation>
    <scope>NUCLEOTIDE SEQUENCE [LARGE SCALE GENOMIC DNA]</scope>
    <source>
        <strain evidence="9 10">F126</strain>
    </source>
</reference>
<name>A0A086F0Z6_9GAMM</name>
<feature type="transmembrane region" description="Helical" evidence="6">
    <location>
        <begin position="148"/>
        <end position="168"/>
    </location>
</feature>
<reference evidence="8" key="3">
    <citation type="submission" date="2023-11" db="EMBL/GenBank/DDBJ databases">
        <title>Comparative genomics revealed phylogeny of phytopathogenic Pectobacterium aroidearum based on whole-genome sequencing and function of putative horizontal acquire islands in P. aroidearum PccS1.</title>
        <authorList>
            <person name="Fan J."/>
            <person name="Yang L."/>
        </authorList>
    </citation>
    <scope>NUCLEOTIDE SEQUENCE</scope>
    <source>
        <strain evidence="8">NJAU140</strain>
    </source>
</reference>
<dbReference type="RefSeq" id="WP_039274271.1">
    <property type="nucleotide sequence ID" value="NZ_BSWF01000001.1"/>
</dbReference>
<dbReference type="Proteomes" id="UP001269968">
    <property type="component" value="Unassembled WGS sequence"/>
</dbReference>
<proteinExistence type="inferred from homology"/>
<keyword evidence="11" id="KW-1185">Reference proteome</keyword>
<dbReference type="AlphaFoldDB" id="A0A086F0Z6"/>